<dbReference type="PANTHER" id="PTHR23180">
    <property type="entry name" value="CENTAURIN/ARF"/>
    <property type="match status" value="1"/>
</dbReference>
<dbReference type="InterPro" id="IPR045258">
    <property type="entry name" value="ACAP1/2/3-like"/>
</dbReference>
<dbReference type="Pfam" id="PF00169">
    <property type="entry name" value="PH"/>
    <property type="match status" value="1"/>
</dbReference>
<dbReference type="FunFam" id="1.10.220.150:FF:000019">
    <property type="entry name" value="ADP-ribosylation factor GTPase-activating protein AGD1"/>
    <property type="match status" value="1"/>
</dbReference>
<keyword evidence="7" id="KW-0040">ANK repeat</keyword>
<reference evidence="12 13" key="1">
    <citation type="submission" date="2021-07" db="EMBL/GenBank/DDBJ databases">
        <title>The Aristolochia fimbriata genome: insights into angiosperm evolution, floral development and chemical biosynthesis.</title>
        <authorList>
            <person name="Jiao Y."/>
        </authorList>
    </citation>
    <scope>NUCLEOTIDE SEQUENCE [LARGE SCALE GENOMIC DNA]</scope>
    <source>
        <strain evidence="12">IBCAS-2021</strain>
        <tissue evidence="12">Leaf</tissue>
    </source>
</reference>
<dbReference type="InterPro" id="IPR035670">
    <property type="entry name" value="AGD1/2/3/4_BAR_plant"/>
</dbReference>
<dbReference type="Gene3D" id="1.10.220.150">
    <property type="entry name" value="Arf GTPase activating protein"/>
    <property type="match status" value="1"/>
</dbReference>
<dbReference type="SUPFAM" id="SSF48403">
    <property type="entry name" value="Ankyrin repeat"/>
    <property type="match status" value="1"/>
</dbReference>
<evidence type="ECO:0000256" key="5">
    <source>
        <dbReference type="ARBA" id="ARBA00022833"/>
    </source>
</evidence>
<organism evidence="12 13">
    <name type="scientific">Aristolochia fimbriata</name>
    <name type="common">White veined hardy Dutchman's pipe vine</name>
    <dbReference type="NCBI Taxonomy" id="158543"/>
    <lineage>
        <taxon>Eukaryota</taxon>
        <taxon>Viridiplantae</taxon>
        <taxon>Streptophyta</taxon>
        <taxon>Embryophyta</taxon>
        <taxon>Tracheophyta</taxon>
        <taxon>Spermatophyta</taxon>
        <taxon>Magnoliopsida</taxon>
        <taxon>Magnoliidae</taxon>
        <taxon>Piperales</taxon>
        <taxon>Aristolochiaceae</taxon>
        <taxon>Aristolochia</taxon>
    </lineage>
</organism>
<dbReference type="PROSITE" id="PS50297">
    <property type="entry name" value="ANK_REP_REGION"/>
    <property type="match status" value="2"/>
</dbReference>
<dbReference type="SUPFAM" id="SSF103657">
    <property type="entry name" value="BAR/IMD domain-like"/>
    <property type="match status" value="1"/>
</dbReference>
<keyword evidence="6" id="KW-0175">Coiled coil</keyword>
<name>A0AAV7E1H0_ARIFI</name>
<accession>A0AAV7E1H0</accession>
<dbReference type="SMART" id="SM00233">
    <property type="entry name" value="PH"/>
    <property type="match status" value="1"/>
</dbReference>
<evidence type="ECO:0000313" key="13">
    <source>
        <dbReference type="Proteomes" id="UP000825729"/>
    </source>
</evidence>
<dbReference type="Gene3D" id="1.25.40.20">
    <property type="entry name" value="Ankyrin repeat-containing domain"/>
    <property type="match status" value="1"/>
</dbReference>
<dbReference type="PANTHER" id="PTHR23180:SF244">
    <property type="entry name" value="ADP-RIBOSYLATION FACTOR GTPASE-ACTIVATING PROTEIN AGD2"/>
    <property type="match status" value="1"/>
</dbReference>
<gene>
    <name evidence="12" type="ORF">H6P81_018173</name>
</gene>
<evidence type="ECO:0000256" key="6">
    <source>
        <dbReference type="ARBA" id="ARBA00023054"/>
    </source>
</evidence>
<dbReference type="Pfam" id="PF16746">
    <property type="entry name" value="BAR_3"/>
    <property type="match status" value="1"/>
</dbReference>
<keyword evidence="3" id="KW-0677">Repeat</keyword>
<dbReference type="GO" id="GO:0008270">
    <property type="term" value="F:zinc ion binding"/>
    <property type="evidence" value="ECO:0007669"/>
    <property type="project" value="UniProtKB-KW"/>
</dbReference>
<feature type="region of interest" description="Disordered" evidence="9">
    <location>
        <begin position="441"/>
        <end position="479"/>
    </location>
</feature>
<keyword evidence="4 8" id="KW-0863">Zinc-finger</keyword>
<evidence type="ECO:0000256" key="1">
    <source>
        <dbReference type="ARBA" id="ARBA00022468"/>
    </source>
</evidence>
<feature type="repeat" description="ANK" evidence="7">
    <location>
        <begin position="730"/>
        <end position="762"/>
    </location>
</feature>
<dbReference type="CDD" id="cd08204">
    <property type="entry name" value="ArfGap"/>
    <property type="match status" value="1"/>
</dbReference>
<dbReference type="InterPro" id="IPR011993">
    <property type="entry name" value="PH-like_dom_sf"/>
</dbReference>
<dbReference type="SMART" id="SM00248">
    <property type="entry name" value="ANK"/>
    <property type="match status" value="3"/>
</dbReference>
<evidence type="ECO:0000256" key="3">
    <source>
        <dbReference type="ARBA" id="ARBA00022737"/>
    </source>
</evidence>
<dbReference type="InterPro" id="IPR036770">
    <property type="entry name" value="Ankyrin_rpt-contain_sf"/>
</dbReference>
<evidence type="ECO:0000256" key="9">
    <source>
        <dbReference type="SAM" id="MobiDB-lite"/>
    </source>
</evidence>
<evidence type="ECO:0000256" key="7">
    <source>
        <dbReference type="PROSITE-ProRule" id="PRU00023"/>
    </source>
</evidence>
<proteinExistence type="predicted"/>
<dbReference type="InterPro" id="IPR027267">
    <property type="entry name" value="AH/BAR_dom_sf"/>
</dbReference>
<dbReference type="PRINTS" id="PR00405">
    <property type="entry name" value="REVINTRACTNG"/>
</dbReference>
<dbReference type="EMBL" id="JAINDJ010000007">
    <property type="protein sequence ID" value="KAG9442319.1"/>
    <property type="molecule type" value="Genomic_DNA"/>
</dbReference>
<dbReference type="GO" id="GO:0005737">
    <property type="term" value="C:cytoplasm"/>
    <property type="evidence" value="ECO:0007669"/>
    <property type="project" value="InterPro"/>
</dbReference>
<dbReference type="InterPro" id="IPR038508">
    <property type="entry name" value="ArfGAP_dom_sf"/>
</dbReference>
<dbReference type="SMART" id="SM00105">
    <property type="entry name" value="ArfGap"/>
    <property type="match status" value="1"/>
</dbReference>
<dbReference type="Pfam" id="PF01412">
    <property type="entry name" value="ArfGap"/>
    <property type="match status" value="1"/>
</dbReference>
<dbReference type="GO" id="GO:0005096">
    <property type="term" value="F:GTPase activator activity"/>
    <property type="evidence" value="ECO:0007669"/>
    <property type="project" value="UniProtKB-KW"/>
</dbReference>
<feature type="domain" description="Arf-GAP" evidence="11">
    <location>
        <begin position="480"/>
        <end position="614"/>
    </location>
</feature>
<evidence type="ECO:0000256" key="2">
    <source>
        <dbReference type="ARBA" id="ARBA00022723"/>
    </source>
</evidence>
<feature type="compositionally biased region" description="Polar residues" evidence="9">
    <location>
        <begin position="457"/>
        <end position="468"/>
    </location>
</feature>
<dbReference type="Proteomes" id="UP000825729">
    <property type="component" value="Unassembled WGS sequence"/>
</dbReference>
<dbReference type="PROSITE" id="PS50088">
    <property type="entry name" value="ANK_REPEAT"/>
    <property type="match status" value="2"/>
</dbReference>
<keyword evidence="1" id="KW-0343">GTPase activation</keyword>
<evidence type="ECO:0000256" key="4">
    <source>
        <dbReference type="ARBA" id="ARBA00022771"/>
    </source>
</evidence>
<dbReference type="CDD" id="cd07606">
    <property type="entry name" value="BAR_SFC_plant"/>
    <property type="match status" value="1"/>
</dbReference>
<sequence>MATFAKLDDSPMFRKQLYTLEHSMEELKERCHKFSKGCKKFMGSLGESYDGECIFADSLEAFGSGNEDPLSVSIGGPFMSKFTTAFRELASHKELLRSQVEHMLIERLSVFMNVELQDAKDSRRRFDKASLAYDQAREKVMAIKKGTRAEIVAGLEEDLHNSKSSFERCRFHLVSSMTNIEAKKKFTFLESISAVMDAHLRYFKLGYEMLSQMEPYIHQVLTFVQQSKEMAVNEQDKLAKRIQEYRTQAELESLNKSSVTESSTSGDGIHFVGMSSYKDIEALMQSTANGKVETIKEGYLLKRNSSLRGDWRRRFFVLDSHGTLYYYRTKWSKNTVANSHQPPGTSEHSSGMFGRFRFTHNRTVSHDEETLGCHTVDLRTSTIKMDAEQSDLRFCFRIISPLKTITLQAENGAERKDWVDKITGVIASLLTSPFQDQQLTVRADGDNSGPAEAGGTESLSSDGNNCNEGSEDDSQRKAPDNVSRVLRAVHGNNICAECSSPEPEWASLNLGILMCIECSGVHRNLGVHISKVRSLTLDVKVWEPPILDLFRVLGNAFCNSVWEELLEVQDQGEDESNTLSVAKPGPKDAFSTKEKYIHSKYEDKVLIVRRDPESDTASHATAIWEAVRTNDVRTVYCLLVTSDVKPNTSYDDVVNADDLSHPVKLADPQNNLRKEKFNDPVNCPRIKDSGDSLGCLQGCSLLHLACHGGDLVMIELLLQFSADINKQDYHGRTPLHHCIALRNRSFAKYLLKRGARTSIKDAGGQTPMEREMEIGGAITDEQLFVLLAGNE</sequence>
<dbReference type="InterPro" id="IPR037278">
    <property type="entry name" value="ARFGAP/RecO"/>
</dbReference>
<dbReference type="InterPro" id="IPR004148">
    <property type="entry name" value="BAR_dom"/>
</dbReference>
<dbReference type="Pfam" id="PF12796">
    <property type="entry name" value="Ank_2"/>
    <property type="match status" value="1"/>
</dbReference>
<evidence type="ECO:0000259" key="10">
    <source>
        <dbReference type="PROSITE" id="PS50003"/>
    </source>
</evidence>
<dbReference type="Gene3D" id="1.20.1270.60">
    <property type="entry name" value="Arfaptin homology (AH) domain/BAR domain"/>
    <property type="match status" value="1"/>
</dbReference>
<dbReference type="SUPFAM" id="SSF50729">
    <property type="entry name" value="PH domain-like"/>
    <property type="match status" value="1"/>
</dbReference>
<dbReference type="InterPro" id="IPR002110">
    <property type="entry name" value="Ankyrin_rpt"/>
</dbReference>
<dbReference type="InterPro" id="IPR001164">
    <property type="entry name" value="ArfGAP_dom"/>
</dbReference>
<dbReference type="SMART" id="SM00721">
    <property type="entry name" value="BAR"/>
    <property type="match status" value="1"/>
</dbReference>
<dbReference type="PROSITE" id="PS50003">
    <property type="entry name" value="PH_DOMAIN"/>
    <property type="match status" value="1"/>
</dbReference>
<keyword evidence="2" id="KW-0479">Metal-binding</keyword>
<evidence type="ECO:0000256" key="8">
    <source>
        <dbReference type="PROSITE-ProRule" id="PRU00288"/>
    </source>
</evidence>
<dbReference type="InterPro" id="IPR001849">
    <property type="entry name" value="PH_domain"/>
</dbReference>
<feature type="domain" description="PH" evidence="10">
    <location>
        <begin position="293"/>
        <end position="427"/>
    </location>
</feature>
<evidence type="ECO:0000313" key="12">
    <source>
        <dbReference type="EMBL" id="KAG9442319.1"/>
    </source>
</evidence>
<evidence type="ECO:0000259" key="11">
    <source>
        <dbReference type="PROSITE" id="PS50115"/>
    </source>
</evidence>
<dbReference type="AlphaFoldDB" id="A0AAV7E1H0"/>
<dbReference type="Gene3D" id="2.30.29.30">
    <property type="entry name" value="Pleckstrin-homology domain (PH domain)/Phosphotyrosine-binding domain (PTB)"/>
    <property type="match status" value="1"/>
</dbReference>
<keyword evidence="5" id="KW-0862">Zinc</keyword>
<protein>
    <submittedName>
        <fullName evidence="12">Uncharacterized protein</fullName>
    </submittedName>
</protein>
<dbReference type="PROSITE" id="PS50115">
    <property type="entry name" value="ARFGAP"/>
    <property type="match status" value="1"/>
</dbReference>
<dbReference type="CDD" id="cd13250">
    <property type="entry name" value="PH_ACAP"/>
    <property type="match status" value="1"/>
</dbReference>
<feature type="repeat" description="ANK" evidence="7">
    <location>
        <begin position="697"/>
        <end position="729"/>
    </location>
</feature>
<comment type="caution">
    <text evidence="12">The sequence shown here is derived from an EMBL/GenBank/DDBJ whole genome shotgun (WGS) entry which is preliminary data.</text>
</comment>
<keyword evidence="13" id="KW-1185">Reference proteome</keyword>
<dbReference type="SUPFAM" id="SSF57863">
    <property type="entry name" value="ArfGap/RecO-like zinc finger"/>
    <property type="match status" value="1"/>
</dbReference>